<feature type="region of interest" description="Disordered" evidence="1">
    <location>
        <begin position="1"/>
        <end position="20"/>
    </location>
</feature>
<organism evidence="2 3">
    <name type="scientific">Catellatospora bangladeshensis</name>
    <dbReference type="NCBI Taxonomy" id="310355"/>
    <lineage>
        <taxon>Bacteria</taxon>
        <taxon>Bacillati</taxon>
        <taxon>Actinomycetota</taxon>
        <taxon>Actinomycetes</taxon>
        <taxon>Micromonosporales</taxon>
        <taxon>Micromonosporaceae</taxon>
        <taxon>Catellatospora</taxon>
    </lineage>
</organism>
<accession>A0A8J3JR95</accession>
<keyword evidence="3" id="KW-1185">Reference proteome</keyword>
<evidence type="ECO:0000256" key="1">
    <source>
        <dbReference type="SAM" id="MobiDB-lite"/>
    </source>
</evidence>
<name>A0A8J3JR95_9ACTN</name>
<proteinExistence type="predicted"/>
<dbReference type="AlphaFoldDB" id="A0A8J3JR95"/>
<sequence length="101" mass="11542">MSRPQPRPRSGTDVRHLSRGTTYVGRTAIQSRALAMVTEGRTRWSEHHMQVHGVCDRCGHTYPCEDALQAAWQIVYWEPYLPEPGLVRPYVVAEWDPGDLP</sequence>
<gene>
    <name evidence="2" type="ORF">Cba03nite_31230</name>
</gene>
<protein>
    <submittedName>
        <fullName evidence="2">Uncharacterized protein</fullName>
    </submittedName>
</protein>
<evidence type="ECO:0000313" key="2">
    <source>
        <dbReference type="EMBL" id="GIF81774.1"/>
    </source>
</evidence>
<dbReference type="RefSeq" id="WP_203746377.1">
    <property type="nucleotide sequence ID" value="NZ_BONF01000016.1"/>
</dbReference>
<dbReference type="Proteomes" id="UP000601223">
    <property type="component" value="Unassembled WGS sequence"/>
</dbReference>
<reference evidence="2 3" key="1">
    <citation type="submission" date="2021-01" db="EMBL/GenBank/DDBJ databases">
        <title>Whole genome shotgun sequence of Catellatospora bangladeshensis NBRC 107357.</title>
        <authorList>
            <person name="Komaki H."/>
            <person name="Tamura T."/>
        </authorList>
    </citation>
    <scope>NUCLEOTIDE SEQUENCE [LARGE SCALE GENOMIC DNA]</scope>
    <source>
        <strain evidence="2 3">NBRC 107357</strain>
    </source>
</reference>
<comment type="caution">
    <text evidence="2">The sequence shown here is derived from an EMBL/GenBank/DDBJ whole genome shotgun (WGS) entry which is preliminary data.</text>
</comment>
<evidence type="ECO:0000313" key="3">
    <source>
        <dbReference type="Proteomes" id="UP000601223"/>
    </source>
</evidence>
<dbReference type="EMBL" id="BONF01000016">
    <property type="protein sequence ID" value="GIF81774.1"/>
    <property type="molecule type" value="Genomic_DNA"/>
</dbReference>